<feature type="non-terminal residue" evidence="2">
    <location>
        <position position="83"/>
    </location>
</feature>
<keyword evidence="3" id="KW-1185">Reference proteome</keyword>
<dbReference type="OrthoDB" id="3365698at2759"/>
<dbReference type="EMBL" id="KN837129">
    <property type="protein sequence ID" value="KIJ42512.1"/>
    <property type="molecule type" value="Genomic_DNA"/>
</dbReference>
<feature type="non-terminal residue" evidence="2">
    <location>
        <position position="1"/>
    </location>
</feature>
<name>A0A0C9VLB9_SPHS4</name>
<evidence type="ECO:0000313" key="3">
    <source>
        <dbReference type="Proteomes" id="UP000054279"/>
    </source>
</evidence>
<evidence type="ECO:0000313" key="2">
    <source>
        <dbReference type="EMBL" id="KIJ42512.1"/>
    </source>
</evidence>
<protein>
    <submittedName>
        <fullName evidence="2">Unplaced genomic scaffold SPHSTscaffold_54, whole genome shotgun sequence</fullName>
    </submittedName>
</protein>
<accession>A0A0C9VLB9</accession>
<dbReference type="Proteomes" id="UP000054279">
    <property type="component" value="Unassembled WGS sequence"/>
</dbReference>
<dbReference type="AlphaFoldDB" id="A0A0C9VLB9"/>
<feature type="coiled-coil region" evidence="1">
    <location>
        <begin position="28"/>
        <end position="55"/>
    </location>
</feature>
<keyword evidence="1" id="KW-0175">Coiled coil</keyword>
<reference evidence="2 3" key="1">
    <citation type="submission" date="2014-06" db="EMBL/GenBank/DDBJ databases">
        <title>Evolutionary Origins and Diversification of the Mycorrhizal Mutualists.</title>
        <authorList>
            <consortium name="DOE Joint Genome Institute"/>
            <consortium name="Mycorrhizal Genomics Consortium"/>
            <person name="Kohler A."/>
            <person name="Kuo A."/>
            <person name="Nagy L.G."/>
            <person name="Floudas D."/>
            <person name="Copeland A."/>
            <person name="Barry K.W."/>
            <person name="Cichocki N."/>
            <person name="Veneault-Fourrey C."/>
            <person name="LaButti K."/>
            <person name="Lindquist E.A."/>
            <person name="Lipzen A."/>
            <person name="Lundell T."/>
            <person name="Morin E."/>
            <person name="Murat C."/>
            <person name="Riley R."/>
            <person name="Ohm R."/>
            <person name="Sun H."/>
            <person name="Tunlid A."/>
            <person name="Henrissat B."/>
            <person name="Grigoriev I.V."/>
            <person name="Hibbett D.S."/>
            <person name="Martin F."/>
        </authorList>
    </citation>
    <scope>NUCLEOTIDE SEQUENCE [LARGE SCALE GENOMIC DNA]</scope>
    <source>
        <strain evidence="2 3">SS14</strain>
    </source>
</reference>
<proteinExistence type="predicted"/>
<sequence>SNYPPGFRPTATEREATKRQFIEQKSNLDAVNAQIVSLSGVLRKLEQRRDELQTSLAHGTDLLSPIRKLPTEILQRIFIFCMP</sequence>
<gene>
    <name evidence="2" type="ORF">M422DRAFT_77445</name>
</gene>
<organism evidence="2 3">
    <name type="scientific">Sphaerobolus stellatus (strain SS14)</name>
    <dbReference type="NCBI Taxonomy" id="990650"/>
    <lineage>
        <taxon>Eukaryota</taxon>
        <taxon>Fungi</taxon>
        <taxon>Dikarya</taxon>
        <taxon>Basidiomycota</taxon>
        <taxon>Agaricomycotina</taxon>
        <taxon>Agaricomycetes</taxon>
        <taxon>Phallomycetidae</taxon>
        <taxon>Geastrales</taxon>
        <taxon>Sphaerobolaceae</taxon>
        <taxon>Sphaerobolus</taxon>
    </lineage>
</organism>
<dbReference type="HOGENOM" id="CLU_2549357_0_0_1"/>
<evidence type="ECO:0000256" key="1">
    <source>
        <dbReference type="SAM" id="Coils"/>
    </source>
</evidence>